<accession>A0AA49IPY2</accession>
<dbReference type="Gene3D" id="3.40.30.10">
    <property type="entry name" value="Glutaredoxin"/>
    <property type="match status" value="1"/>
</dbReference>
<proteinExistence type="predicted"/>
<sequence>MPSPSITVYSTGPRCQRCKATQRKLDKAGLVEGRDYLYIDVTLPGNEEHYAKSKTYGFNEAPVVVTPTRSFYGFHPDYLQEEIDRIKAEALACEADGPCSSCDCEAADGDK</sequence>
<evidence type="ECO:0000313" key="1">
    <source>
        <dbReference type="EMBL" id="WIC90189.1"/>
    </source>
</evidence>
<evidence type="ECO:0000313" key="2">
    <source>
        <dbReference type="Proteomes" id="UP001243977"/>
    </source>
</evidence>
<dbReference type="Proteomes" id="UP001243977">
    <property type="component" value="Segment"/>
</dbReference>
<dbReference type="SUPFAM" id="SSF52833">
    <property type="entry name" value="Thioredoxin-like"/>
    <property type="match status" value="1"/>
</dbReference>
<dbReference type="InterPro" id="IPR036249">
    <property type="entry name" value="Thioredoxin-like_sf"/>
</dbReference>
<gene>
    <name evidence="1" type="primary">39</name>
    <name evidence="1" type="ORF">SEA_VROOMVROOM_39</name>
</gene>
<dbReference type="EMBL" id="OQ938592">
    <property type="protein sequence ID" value="WIC90189.1"/>
    <property type="molecule type" value="Genomic_DNA"/>
</dbReference>
<name>A0AA49IPY2_9CAUD</name>
<reference evidence="1" key="1">
    <citation type="submission" date="2023-05" db="EMBL/GenBank/DDBJ databases">
        <authorList>
            <person name="Barden S."/>
            <person name="Berber-Pulido R."/>
            <person name="Bursulaya I."/>
            <person name="Chawla E."/>
            <person name="Critzer N.A."/>
            <person name="Dawson N.R."/>
            <person name="Deal M.M."/>
            <person name="Douglas K.A."/>
            <person name="Estampa J.P."/>
            <person name="Gowdy G.A."/>
            <person name="Hamid B."/>
            <person name="Hernandez E.R."/>
            <person name="Hoang R.L."/>
            <person name="Hughes A.L."/>
            <person name="Kim C.J."/>
            <person name="Kretschmer T.O."/>
            <person name="Le V.D."/>
            <person name="Li A."/>
            <person name="Li M."/>
            <person name="Lim J.M."/>
            <person name="Martin K.B."/>
            <person name="Martinez D.M."/>
            <person name="Nguyen A.H."/>
            <person name="Okumura J.H."/>
            <person name="Ortiz-Gomez D.E."/>
            <person name="Pan C."/>
            <person name="Pisipati K.L."/>
            <person name="Reyimjan D."/>
            <person name="Robles A."/>
            <person name="Rodriguez J.F."/>
            <person name="Sacristan A."/>
            <person name="Scriven S.P."/>
            <person name="Smith S.M."/>
            <person name="Tosasuk K."/>
            <person name="Tran K.A."/>
            <person name="Unanwa N.C."/>
            <person name="Vajragiri S."/>
            <person name="Vanderpool L.R."/>
            <person name="Vu T.T."/>
            <person name="Wang X."/>
            <person name="Wu F."/>
            <person name="Zhu Y.A."/>
            <person name="Nguyen M."/>
            <person name="Stephenson J.C."/>
            <person name="Zorawik M."/>
            <person name="Garza D.R."/>
            <person name="Reputana M.J."/>
            <person name="Al Banaa F.A."/>
            <person name="Reddi K."/>
            <person name="Freise A.C."/>
            <person name="Furlong K.P."/>
            <person name="Rudner A.D."/>
            <person name="Beyer A.R."/>
            <person name="Chong R.A."/>
            <person name="Edgington N.P."/>
            <person name="Garcia Costas A.M."/>
            <person name="Gibb B.P."/>
            <person name="Klyczek K.K."/>
            <person name="Swerdlow S.J."/>
            <person name="Garlena R.A."/>
            <person name="Russell D.A."/>
            <person name="Jacobs-Sera D."/>
            <person name="Hatfull G.F."/>
        </authorList>
    </citation>
    <scope>NUCLEOTIDE SEQUENCE</scope>
</reference>
<dbReference type="CDD" id="cd02976">
    <property type="entry name" value="NrdH"/>
    <property type="match status" value="1"/>
</dbReference>
<protein>
    <submittedName>
        <fullName evidence="1">NrdH-like glutaredoxin</fullName>
    </submittedName>
</protein>
<organism evidence="1 2">
    <name type="scientific">Arthrobacter phage VroomVroom</name>
    <dbReference type="NCBI Taxonomy" id="3049371"/>
    <lineage>
        <taxon>Viruses</taxon>
        <taxon>Duplodnaviria</taxon>
        <taxon>Heunggongvirae</taxon>
        <taxon>Uroviricota</taxon>
        <taxon>Caudoviricetes</taxon>
        <taxon>Casidaviridae</taxon>
        <taxon>Hilgardvirus</taxon>
        <taxon>Hilgardvirus vroomvroom</taxon>
    </lineage>
</organism>
<keyword evidence="2" id="KW-1185">Reference proteome</keyword>